<evidence type="ECO:0000313" key="5">
    <source>
        <dbReference type="EMBL" id="MBY6276246.1"/>
    </source>
</evidence>
<comment type="pathway">
    <text evidence="1 2">Cell wall biogenesis; peptidoglycan biosynthesis.</text>
</comment>
<dbReference type="EC" id="6.3.5.13" evidence="2"/>
<comment type="caution">
    <text evidence="5">The sequence shown here is derived from an EMBL/GenBank/DDBJ whole genome shotgun (WGS) entry which is preliminary data.</text>
</comment>
<keyword evidence="2" id="KW-0573">Peptidoglycan synthesis</keyword>
<keyword evidence="2" id="KW-0436">Ligase</keyword>
<dbReference type="Gene3D" id="3.40.1190.10">
    <property type="entry name" value="Mur-like, catalytic domain"/>
    <property type="match status" value="1"/>
</dbReference>
<keyword evidence="2" id="KW-0862">Zinc</keyword>
<dbReference type="HAMAP" id="MF_02214">
    <property type="entry name" value="Lipid_II_synth_MurT"/>
    <property type="match status" value="1"/>
</dbReference>
<dbReference type="InterPro" id="IPR013564">
    <property type="entry name" value="MurT_C"/>
</dbReference>
<dbReference type="PANTHER" id="PTHR23135">
    <property type="entry name" value="MUR LIGASE FAMILY MEMBER"/>
    <property type="match status" value="1"/>
</dbReference>
<sequence length="464" mass="50732">MNLRSRMAVWMGKALVTATRVAGRGGTSLPGAVARKVAPDLLRTLAAQPREGVVAITGTNGKTTTAKMLASICEAAGWDVAHNRAGANLISGVTTAFIQAADWKGRIHRSVGLLEIDEATMPRACQEVRPKVAVVTNFFRDQLDRFGELEHTVDLVARGLAHLAPGGRAVLNADDPNCARLGQRRGVEPLYYGLQVDAATAEAASQAADARHCVQCGRPYEYRVLHYAHLGDYRCPQCGHRRPEPRVYVDRLWDVDARGSSMRLVTPEGACEVRLQIPGLYNVYNAIAAAAGAVALGLPLAAIRQGLETTTSQFGRMEMITIGDRQVFMALVKNPAGFDSVIQTVMQAEARKNLVIAINDQYADGTDVSWLWDVDFERLAGHQSEINFVICTGVRAEDMAVRLKYAGMDPAKLSVEKDPERAVKQGLRYIQPGDLLYILPTYTAMLQIRGLIARKGHVKKYWEV</sequence>
<dbReference type="GO" id="GO:0009252">
    <property type="term" value="P:peptidoglycan biosynthetic process"/>
    <property type="evidence" value="ECO:0007669"/>
    <property type="project" value="UniProtKB-UniRule"/>
</dbReference>
<comment type="similarity">
    <text evidence="2">Belongs to the MurCDEF family. MurT subfamily.</text>
</comment>
<dbReference type="PANTHER" id="PTHR23135:SF7">
    <property type="entry name" value="LIPID II ISOGLUTAMINYL SYNTHASE (GLUTAMINE-HYDROLYZING) SUBUNIT MURT"/>
    <property type="match status" value="1"/>
</dbReference>
<evidence type="ECO:0000256" key="2">
    <source>
        <dbReference type="HAMAP-Rule" id="MF_02214"/>
    </source>
</evidence>
<proteinExistence type="inferred from homology"/>
<keyword evidence="2" id="KW-0547">Nucleotide-binding</keyword>
<comment type="catalytic activity">
    <reaction evidence="2">
        <text>beta-D-GlcNAc-(1-&gt;4)-Mur2Ac(oyl-L-Ala-gamma-D-Glu-L-Lys-D-Ala-D-Ala)-di-trans,octa-cis-undecaprenyl diphosphate + ATP = beta-D-GlcNAc-(1-&gt;4)-Mur2Ac(oyl-L-Ala-gamma-D-O-P-Glu-L-Lys-D-Ala-D-Ala)-di-trans,octa-cis-undecaprenyl diphosphate + ADP</text>
        <dbReference type="Rhea" id="RHEA:59488"/>
        <dbReference type="ChEBI" id="CHEBI:30616"/>
        <dbReference type="ChEBI" id="CHEBI:60033"/>
        <dbReference type="ChEBI" id="CHEBI:143132"/>
        <dbReference type="ChEBI" id="CHEBI:456216"/>
    </reaction>
</comment>
<dbReference type="InterPro" id="IPR043703">
    <property type="entry name" value="Lipid_II_synth_MurT"/>
</dbReference>
<reference evidence="5" key="1">
    <citation type="submission" date="2017-11" db="EMBL/GenBank/DDBJ databases">
        <title>Three new genomes from thermophilic consortium.</title>
        <authorList>
            <person name="Quaggio R."/>
            <person name="Amgarten D."/>
            <person name="Setubal J.C."/>
        </authorList>
    </citation>
    <scope>NUCLEOTIDE SEQUENCE</scope>
    <source>
        <strain evidence="5">ZCTH01-B2</strain>
    </source>
</reference>
<keyword evidence="2" id="KW-0961">Cell wall biogenesis/degradation</keyword>
<feature type="active site" evidence="2">
    <location>
        <position position="367"/>
    </location>
</feature>
<evidence type="ECO:0000259" key="4">
    <source>
        <dbReference type="Pfam" id="PF08353"/>
    </source>
</evidence>
<evidence type="ECO:0000259" key="3">
    <source>
        <dbReference type="Pfam" id="PF08245"/>
    </source>
</evidence>
<dbReference type="SUPFAM" id="SSF53623">
    <property type="entry name" value="MurD-like peptide ligases, catalytic domain"/>
    <property type="match status" value="1"/>
</dbReference>
<dbReference type="Pfam" id="PF08353">
    <property type="entry name" value="MurT_C"/>
    <property type="match status" value="1"/>
</dbReference>
<comment type="subunit">
    <text evidence="2">Forms a heterodimer with GatD.</text>
</comment>
<feature type="binding site" evidence="2">
    <location>
        <position position="235"/>
    </location>
    <ligand>
        <name>Zn(2+)</name>
        <dbReference type="ChEBI" id="CHEBI:29105"/>
    </ligand>
</feature>
<dbReference type="InterPro" id="IPR013221">
    <property type="entry name" value="Mur_ligase_cen"/>
</dbReference>
<feature type="binding site" evidence="2">
    <location>
        <position position="238"/>
    </location>
    <ligand>
        <name>Zn(2+)</name>
        <dbReference type="ChEBI" id="CHEBI:29105"/>
    </ligand>
</feature>
<dbReference type="GO" id="GO:0008360">
    <property type="term" value="P:regulation of cell shape"/>
    <property type="evidence" value="ECO:0007669"/>
    <property type="project" value="UniProtKB-KW"/>
</dbReference>
<evidence type="ECO:0000256" key="1">
    <source>
        <dbReference type="ARBA" id="ARBA00004752"/>
    </source>
</evidence>
<dbReference type="GO" id="GO:0016881">
    <property type="term" value="F:acid-amino acid ligase activity"/>
    <property type="evidence" value="ECO:0007669"/>
    <property type="project" value="InterPro"/>
</dbReference>
<protein>
    <recommendedName>
        <fullName evidence="2">Lipid II isoglutaminyl synthase (glutamine-hydrolyzing) subunit MurT</fullName>
        <ecNumber evidence="2">6.3.5.13</ecNumber>
    </recommendedName>
</protein>
<organism evidence="5 6">
    <name type="scientific">Symbiobacterium thermophilum</name>
    <dbReference type="NCBI Taxonomy" id="2734"/>
    <lineage>
        <taxon>Bacteria</taxon>
        <taxon>Bacillati</taxon>
        <taxon>Bacillota</taxon>
        <taxon>Clostridia</taxon>
        <taxon>Eubacteriales</taxon>
        <taxon>Symbiobacteriaceae</taxon>
        <taxon>Symbiobacterium</taxon>
    </lineage>
</organism>
<evidence type="ECO:0000313" key="6">
    <source>
        <dbReference type="Proteomes" id="UP000732377"/>
    </source>
</evidence>
<feature type="domain" description="Lipid II isoglutaminyl synthase (glutamine-hydrolyzing) subunit MurT C-terminal" evidence="4">
    <location>
        <begin position="331"/>
        <end position="445"/>
    </location>
</feature>
<feature type="binding site" evidence="2">
    <location>
        <position position="213"/>
    </location>
    <ligand>
        <name>Zn(2+)</name>
        <dbReference type="ChEBI" id="CHEBI:29105"/>
    </ligand>
</feature>
<keyword evidence="2" id="KW-0479">Metal-binding</keyword>
<feature type="domain" description="Mur ligase central" evidence="3">
    <location>
        <begin position="56"/>
        <end position="206"/>
    </location>
</feature>
<dbReference type="Proteomes" id="UP000732377">
    <property type="component" value="Unassembled WGS sequence"/>
</dbReference>
<dbReference type="GO" id="GO:0008270">
    <property type="term" value="F:zinc ion binding"/>
    <property type="evidence" value="ECO:0007669"/>
    <property type="project" value="UniProtKB-UniRule"/>
</dbReference>
<keyword evidence="2" id="KW-0133">Cell shape</keyword>
<dbReference type="EMBL" id="PIUK01000067">
    <property type="protein sequence ID" value="MBY6276246.1"/>
    <property type="molecule type" value="Genomic_DNA"/>
</dbReference>
<accession>A0A953LHG6</accession>
<dbReference type="GO" id="GO:0140282">
    <property type="term" value="F:carbon-nitrogen ligase activity on lipid II"/>
    <property type="evidence" value="ECO:0007669"/>
    <property type="project" value="UniProtKB-UniRule"/>
</dbReference>
<feature type="binding site" evidence="2">
    <location>
        <position position="216"/>
    </location>
    <ligand>
        <name>Zn(2+)</name>
        <dbReference type="ChEBI" id="CHEBI:29105"/>
    </ligand>
</feature>
<comment type="catalytic activity">
    <reaction evidence="2">
        <text>beta-D-GlcNAc-(1-&gt;4)-Mur2Ac(oyl-L-Ala-gamma-D-Glu-L-Lys-D-Ala-D-Ala)-di-trans,octa-cis-undecaprenyl diphosphate + L-glutamine + ATP + H2O = beta-D-GlcNAc-(1-&gt;4)-Mur2Ac(oyl-L-Ala-D-isoglutaminyl-L-Lys-D-Ala-D-Ala)-di-trans,octa-cis-undecaprenyl diphosphate + L-glutamate + ADP + phosphate + H(+)</text>
        <dbReference type="Rhea" id="RHEA:57928"/>
        <dbReference type="ChEBI" id="CHEBI:15377"/>
        <dbReference type="ChEBI" id="CHEBI:15378"/>
        <dbReference type="ChEBI" id="CHEBI:29985"/>
        <dbReference type="ChEBI" id="CHEBI:30616"/>
        <dbReference type="ChEBI" id="CHEBI:43474"/>
        <dbReference type="ChEBI" id="CHEBI:58359"/>
        <dbReference type="ChEBI" id="CHEBI:60033"/>
        <dbReference type="ChEBI" id="CHEBI:62233"/>
        <dbReference type="ChEBI" id="CHEBI:456216"/>
        <dbReference type="EC" id="6.3.5.13"/>
    </reaction>
</comment>
<dbReference type="Pfam" id="PF08245">
    <property type="entry name" value="Mur_ligase_M"/>
    <property type="match status" value="1"/>
</dbReference>
<comment type="function">
    <text evidence="2">The lipid II isoglutaminyl synthase complex catalyzes the formation of alpha-D-isoglutamine in the cell wall lipid II stem peptide. The MurT subunit catalyzes the ATP-dependent amidation of D-glutamate residue of lipid II, converting it to an isoglutamine residue.</text>
</comment>
<comment type="catalytic activity">
    <reaction evidence="2">
        <text>beta-D-GlcNAc-(1-&gt;4)-Mur2Ac(oyl-L-Ala-gamma-D-O-P-Glu-L-Lys-D-Ala-D-Ala)-di-trans,octa-cis-undecaprenyl diphosphate + NH4(+) = beta-D-GlcNAc-(1-&gt;4)-Mur2Ac(oyl-L-Ala-D-isoglutaminyl-L-Lys-D-Ala-D-Ala)-di-trans,octa-cis-undecaprenyl diphosphate + phosphate + H(+)</text>
        <dbReference type="Rhea" id="RHEA:57932"/>
        <dbReference type="ChEBI" id="CHEBI:15378"/>
        <dbReference type="ChEBI" id="CHEBI:28938"/>
        <dbReference type="ChEBI" id="CHEBI:43474"/>
        <dbReference type="ChEBI" id="CHEBI:62233"/>
        <dbReference type="ChEBI" id="CHEBI:143132"/>
    </reaction>
</comment>
<dbReference type="RefSeq" id="WP_273379247.1">
    <property type="nucleotide sequence ID" value="NZ_PIUK01000067.1"/>
</dbReference>
<dbReference type="GO" id="GO:0005524">
    <property type="term" value="F:ATP binding"/>
    <property type="evidence" value="ECO:0007669"/>
    <property type="project" value="UniProtKB-UniRule"/>
</dbReference>
<name>A0A953LHG6_SYMTR</name>
<dbReference type="InterPro" id="IPR036565">
    <property type="entry name" value="Mur-like_cat_sf"/>
</dbReference>
<dbReference type="AlphaFoldDB" id="A0A953LHG6"/>
<keyword evidence="2" id="KW-0067">ATP-binding</keyword>
<dbReference type="GO" id="GO:0071555">
    <property type="term" value="P:cell wall organization"/>
    <property type="evidence" value="ECO:0007669"/>
    <property type="project" value="UniProtKB-KW"/>
</dbReference>
<gene>
    <name evidence="2" type="primary">murT</name>
    <name evidence="5" type="ORF">CWE10_08490</name>
</gene>